<dbReference type="RefSeq" id="WP_012106694.1">
    <property type="nucleotide sequence ID" value="NC_009712.1"/>
</dbReference>
<organism evidence="4 5">
    <name type="scientific">Methanoregula boonei (strain DSM 21154 / JCM 14090 / 6A8)</name>
    <dbReference type="NCBI Taxonomy" id="456442"/>
    <lineage>
        <taxon>Archaea</taxon>
        <taxon>Methanobacteriati</taxon>
        <taxon>Methanobacteriota</taxon>
        <taxon>Stenosarchaea group</taxon>
        <taxon>Methanomicrobia</taxon>
        <taxon>Methanomicrobiales</taxon>
        <taxon>Methanoregulaceae</taxon>
        <taxon>Methanoregula</taxon>
    </lineage>
</organism>
<dbReference type="Proteomes" id="UP000002408">
    <property type="component" value="Chromosome"/>
</dbReference>
<evidence type="ECO:0000259" key="3">
    <source>
        <dbReference type="Pfam" id="PF00148"/>
    </source>
</evidence>
<dbReference type="GeneID" id="5411595"/>
<dbReference type="Pfam" id="PF00148">
    <property type="entry name" value="Oxidored_nitro"/>
    <property type="match status" value="1"/>
</dbReference>
<keyword evidence="1 2" id="KW-0535">Nitrogen fixation</keyword>
<dbReference type="InterPro" id="IPR000318">
    <property type="entry name" value="Nase_comp1_CS"/>
</dbReference>
<dbReference type="KEGG" id="mbn:Mboo_1148"/>
<dbReference type="EC" id="1.18.6.1" evidence="4"/>
<evidence type="ECO:0000256" key="2">
    <source>
        <dbReference type="RuleBase" id="RU004021"/>
    </source>
</evidence>
<dbReference type="Gene3D" id="3.40.50.1980">
    <property type="entry name" value="Nitrogenase molybdenum iron protein domain"/>
    <property type="match status" value="3"/>
</dbReference>
<dbReference type="OrthoDB" id="134630at2157"/>
<gene>
    <name evidence="4" type="ordered locus">Mboo_1148</name>
</gene>
<name>A7I7F5_METB6</name>
<dbReference type="AlphaFoldDB" id="A7I7F5"/>
<proteinExistence type="inferred from homology"/>
<dbReference type="InterPro" id="IPR000510">
    <property type="entry name" value="Nase/OxRdtase_comp1"/>
</dbReference>
<keyword evidence="4" id="KW-0560">Oxidoreductase</keyword>
<dbReference type="HOGENOM" id="CLU_025876_2_0_2"/>
<dbReference type="SUPFAM" id="SSF53807">
    <property type="entry name" value="Helical backbone' metal receptor"/>
    <property type="match status" value="1"/>
</dbReference>
<evidence type="ECO:0000313" key="5">
    <source>
        <dbReference type="Proteomes" id="UP000002408"/>
    </source>
</evidence>
<accession>A7I7F5</accession>
<dbReference type="Gene3D" id="1.20.89.10">
    <property type="entry name" value="Nitrogenase Molybdenum-iron Protein, subunit B, domain 4"/>
    <property type="match status" value="1"/>
</dbReference>
<dbReference type="PANTHER" id="PTHR33712">
    <property type="entry name" value="LIGHT-INDEPENDENT PROTOCHLOROPHYLLIDE REDUCTASE SUBUNIT B"/>
    <property type="match status" value="1"/>
</dbReference>
<comment type="similarity">
    <text evidence="2">Belongs to the NifD/NifK/NifE/NifN family.</text>
</comment>
<keyword evidence="5" id="KW-1185">Reference proteome</keyword>
<dbReference type="InterPro" id="IPR050152">
    <property type="entry name" value="ChlB/BchB/BchZ"/>
</dbReference>
<dbReference type="PROSITE" id="PS00699">
    <property type="entry name" value="NITROGENASE_1_1"/>
    <property type="match status" value="1"/>
</dbReference>
<protein>
    <submittedName>
        <fullName evidence="4">Nitrogenase</fullName>
        <ecNumber evidence="4">1.18.6.1</ecNumber>
    </submittedName>
</protein>
<dbReference type="PANTHER" id="PTHR33712:SF7">
    <property type="entry name" value="LIGHT-INDEPENDENT PROTOCHLOROPHYLLIDE REDUCTASE SUBUNIT B"/>
    <property type="match status" value="1"/>
</dbReference>
<evidence type="ECO:0000313" key="4">
    <source>
        <dbReference type="EMBL" id="ABS55666.1"/>
    </source>
</evidence>
<dbReference type="eggNOG" id="arCOG00595">
    <property type="taxonomic scope" value="Archaea"/>
</dbReference>
<dbReference type="GO" id="GO:0016163">
    <property type="term" value="F:nitrogenase activity"/>
    <property type="evidence" value="ECO:0007669"/>
    <property type="project" value="UniProtKB-EC"/>
</dbReference>
<sequence length="463" mass="49931">MPGENAAPVPGRAKQVNENQCNMCMPIGGVVAFKGIKNAMVLVHGSQGCSTYMRLANVEHFNEPFDIASSSLNEKQTIHGGEANLKKAMDNVIRVYQPNVLGILTTCLAETMGEDLDRIVASYIEEKKIAGIDIIPVPTPSYSGTHAEGFWAAARGIVAYYARPASSHRRINVIIPNISPADIREIKRILGLMGLEYTLLPDFSMTLDRPFGGKYQKIPTGGTPAERIAEMPGAPVTIQFGTTCPDSLSPGRYLEQEYNVPLVNLPLPIGLGNVDLFVETLANVSGNPVPEELALERGWLIDGMADSHKFNADGRPVVYGEPELVYAFSMACAENGAMPVVISTGSKNSLLKERLAPLVLNADEPPVVLEEADFAAVAAAALGAEANIAIGHSGGKLLTERYGIPLVRAGYPIHDRIGGQRILSAGYRGTLAFLDRFTNTLLEHKYATYRQKIKEELCTAEGV</sequence>
<dbReference type="STRING" id="456442.Mboo_1148"/>
<feature type="domain" description="Nitrogenase/oxidoreductase component 1" evidence="3">
    <location>
        <begin position="24"/>
        <end position="441"/>
    </location>
</feature>
<reference evidence="5" key="1">
    <citation type="journal article" date="2015" name="Microbiology">
        <title>Genome of Methanoregula boonei 6A8 reveals adaptations to oligotrophic peatland environments.</title>
        <authorList>
            <person name="Braeuer S."/>
            <person name="Cadillo-Quiroz H."/>
            <person name="Kyrpides N."/>
            <person name="Woyke T."/>
            <person name="Goodwin L."/>
            <person name="Detter C."/>
            <person name="Podell S."/>
            <person name="Yavitt J.B."/>
            <person name="Zinder S.H."/>
        </authorList>
    </citation>
    <scope>NUCLEOTIDE SEQUENCE [LARGE SCALE GENOMIC DNA]</scope>
    <source>
        <strain evidence="5">DSM 21154 / JCM 14090 / 6A8</strain>
    </source>
</reference>
<dbReference type="EMBL" id="CP000780">
    <property type="protein sequence ID" value="ABS55666.1"/>
    <property type="molecule type" value="Genomic_DNA"/>
</dbReference>
<evidence type="ECO:0000256" key="1">
    <source>
        <dbReference type="ARBA" id="ARBA00023231"/>
    </source>
</evidence>